<dbReference type="AlphaFoldDB" id="M2TWF3"/>
<evidence type="ECO:0000313" key="1">
    <source>
        <dbReference type="EMBL" id="EMD86061.1"/>
    </source>
</evidence>
<dbReference type="OrthoDB" id="10430207at2759"/>
<gene>
    <name evidence="1" type="ORF">COCHEDRAFT_1035122</name>
</gene>
<dbReference type="EMBL" id="KB445586">
    <property type="protein sequence ID" value="EMD86061.1"/>
    <property type="molecule type" value="Genomic_DNA"/>
</dbReference>
<accession>M2TWF3</accession>
<organism evidence="1 2">
    <name type="scientific">Cochliobolus heterostrophus (strain C5 / ATCC 48332 / race O)</name>
    <name type="common">Southern corn leaf blight fungus</name>
    <name type="synonym">Bipolaris maydis</name>
    <dbReference type="NCBI Taxonomy" id="701091"/>
    <lineage>
        <taxon>Eukaryota</taxon>
        <taxon>Fungi</taxon>
        <taxon>Dikarya</taxon>
        <taxon>Ascomycota</taxon>
        <taxon>Pezizomycotina</taxon>
        <taxon>Dothideomycetes</taxon>
        <taxon>Pleosporomycetidae</taxon>
        <taxon>Pleosporales</taxon>
        <taxon>Pleosporineae</taxon>
        <taxon>Pleosporaceae</taxon>
        <taxon>Bipolaris</taxon>
    </lineage>
</organism>
<reference evidence="2" key="2">
    <citation type="journal article" date="2013" name="PLoS Genet.">
        <title>Comparative genome structure, secondary metabolite, and effector coding capacity across Cochliobolus pathogens.</title>
        <authorList>
            <person name="Condon B.J."/>
            <person name="Leng Y."/>
            <person name="Wu D."/>
            <person name="Bushley K.E."/>
            <person name="Ohm R.A."/>
            <person name="Otillar R."/>
            <person name="Martin J."/>
            <person name="Schackwitz W."/>
            <person name="Grimwood J."/>
            <person name="MohdZainudin N."/>
            <person name="Xue C."/>
            <person name="Wang R."/>
            <person name="Manning V.A."/>
            <person name="Dhillon B."/>
            <person name="Tu Z.J."/>
            <person name="Steffenson B.J."/>
            <person name="Salamov A."/>
            <person name="Sun H."/>
            <person name="Lowry S."/>
            <person name="LaButti K."/>
            <person name="Han J."/>
            <person name="Copeland A."/>
            <person name="Lindquist E."/>
            <person name="Barry K."/>
            <person name="Schmutz J."/>
            <person name="Baker S.E."/>
            <person name="Ciuffetti L.M."/>
            <person name="Grigoriev I.V."/>
            <person name="Zhong S."/>
            <person name="Turgeon B.G."/>
        </authorList>
    </citation>
    <scope>NUCLEOTIDE SEQUENCE [LARGE SCALE GENOMIC DNA]</scope>
    <source>
        <strain evidence="2">C5 / ATCC 48332 / race O</strain>
    </source>
</reference>
<keyword evidence="2" id="KW-1185">Reference proteome</keyword>
<sequence length="143" mass="15904">MAEGEVGLHSECGLRRRRAVAPVRIGKDYTVISHLVKTSRFTEKEEGADYRLKTRLTSSMALCLWTGDHFKQLQLCEDDVDQDETTIISGQMFVIAHQILAHTHLAPSTLAVVPNSLVNPNGYLLGVFLSSLEKRLNLNRATA</sequence>
<reference evidence="1 2" key="1">
    <citation type="journal article" date="2012" name="PLoS Pathog.">
        <title>Diverse lifestyles and strategies of plant pathogenesis encoded in the genomes of eighteen Dothideomycetes fungi.</title>
        <authorList>
            <person name="Ohm R.A."/>
            <person name="Feau N."/>
            <person name="Henrissat B."/>
            <person name="Schoch C.L."/>
            <person name="Horwitz B.A."/>
            <person name="Barry K.W."/>
            <person name="Condon B.J."/>
            <person name="Copeland A.C."/>
            <person name="Dhillon B."/>
            <person name="Glaser F."/>
            <person name="Hesse C.N."/>
            <person name="Kosti I."/>
            <person name="LaButti K."/>
            <person name="Lindquist E.A."/>
            <person name="Lucas S."/>
            <person name="Salamov A.A."/>
            <person name="Bradshaw R.E."/>
            <person name="Ciuffetti L."/>
            <person name="Hamelin R.C."/>
            <person name="Kema G.H.J."/>
            <person name="Lawrence C."/>
            <person name="Scott J.A."/>
            <person name="Spatafora J.W."/>
            <person name="Turgeon B.G."/>
            <person name="de Wit P.J.G.M."/>
            <person name="Zhong S."/>
            <person name="Goodwin S.B."/>
            <person name="Grigoriev I.V."/>
        </authorList>
    </citation>
    <scope>NUCLEOTIDE SEQUENCE [LARGE SCALE GENOMIC DNA]</scope>
    <source>
        <strain evidence="2">C5 / ATCC 48332 / race O</strain>
    </source>
</reference>
<protein>
    <submittedName>
        <fullName evidence="1">Uncharacterized protein</fullName>
    </submittedName>
</protein>
<name>M2TWF3_COCH5</name>
<proteinExistence type="predicted"/>
<dbReference type="HOGENOM" id="CLU_1948466_0_0_1"/>
<dbReference type="Proteomes" id="UP000016936">
    <property type="component" value="Unassembled WGS sequence"/>
</dbReference>
<evidence type="ECO:0000313" key="2">
    <source>
        <dbReference type="Proteomes" id="UP000016936"/>
    </source>
</evidence>